<protein>
    <submittedName>
        <fullName evidence="7">Serine/threonine-protein kinase</fullName>
        <ecNumber evidence="7">2.7.11.1</ecNumber>
    </submittedName>
</protein>
<name>A0ABV3H3F7_9ACTN</name>
<dbReference type="RefSeq" id="WP_364449971.1">
    <property type="nucleotide sequence ID" value="NZ_JBFARM010000004.1"/>
</dbReference>
<dbReference type="PANTHER" id="PTHR43289">
    <property type="entry name" value="MITOGEN-ACTIVATED PROTEIN KINASE KINASE KINASE 20-RELATED"/>
    <property type="match status" value="1"/>
</dbReference>
<feature type="compositionally biased region" description="Low complexity" evidence="5">
    <location>
        <begin position="400"/>
        <end position="414"/>
    </location>
</feature>
<dbReference type="EMBL" id="JBFARM010000004">
    <property type="protein sequence ID" value="MEV4287058.1"/>
    <property type="molecule type" value="Genomic_DNA"/>
</dbReference>
<keyword evidence="2" id="KW-0547">Nucleotide-binding</keyword>
<accession>A0ABV3H3F7</accession>
<evidence type="ECO:0000256" key="5">
    <source>
        <dbReference type="SAM" id="MobiDB-lite"/>
    </source>
</evidence>
<evidence type="ECO:0000256" key="2">
    <source>
        <dbReference type="ARBA" id="ARBA00022741"/>
    </source>
</evidence>
<dbReference type="PANTHER" id="PTHR43289:SF34">
    <property type="entry name" value="SERINE_THREONINE-PROTEIN KINASE YBDM-RELATED"/>
    <property type="match status" value="1"/>
</dbReference>
<dbReference type="PROSITE" id="PS50011">
    <property type="entry name" value="PROTEIN_KINASE_DOM"/>
    <property type="match status" value="1"/>
</dbReference>
<comment type="caution">
    <text evidence="7">The sequence shown here is derived from an EMBL/GenBank/DDBJ whole genome shotgun (WGS) entry which is preliminary data.</text>
</comment>
<organism evidence="7 8">
    <name type="scientific">Nonomuraea bangladeshensis</name>
    <dbReference type="NCBI Taxonomy" id="404385"/>
    <lineage>
        <taxon>Bacteria</taxon>
        <taxon>Bacillati</taxon>
        <taxon>Actinomycetota</taxon>
        <taxon>Actinomycetes</taxon>
        <taxon>Streptosporangiales</taxon>
        <taxon>Streptosporangiaceae</taxon>
        <taxon>Nonomuraea</taxon>
    </lineage>
</organism>
<gene>
    <name evidence="7" type="ORF">AB0K40_16260</name>
</gene>
<dbReference type="SUPFAM" id="SSF56112">
    <property type="entry name" value="Protein kinase-like (PK-like)"/>
    <property type="match status" value="1"/>
</dbReference>
<dbReference type="PROSITE" id="PS00108">
    <property type="entry name" value="PROTEIN_KINASE_ST"/>
    <property type="match status" value="1"/>
</dbReference>
<feature type="compositionally biased region" description="Acidic residues" evidence="5">
    <location>
        <begin position="371"/>
        <end position="393"/>
    </location>
</feature>
<dbReference type="InterPro" id="IPR008271">
    <property type="entry name" value="Ser/Thr_kinase_AS"/>
</dbReference>
<keyword evidence="3 7" id="KW-0418">Kinase</keyword>
<keyword evidence="1 7" id="KW-0808">Transferase</keyword>
<dbReference type="CDD" id="cd14014">
    <property type="entry name" value="STKc_PknB_like"/>
    <property type="match status" value="1"/>
</dbReference>
<dbReference type="Gene3D" id="3.30.200.20">
    <property type="entry name" value="Phosphorylase Kinase, domain 1"/>
    <property type="match status" value="1"/>
</dbReference>
<dbReference type="InterPro" id="IPR011009">
    <property type="entry name" value="Kinase-like_dom_sf"/>
</dbReference>
<evidence type="ECO:0000256" key="3">
    <source>
        <dbReference type="ARBA" id="ARBA00022777"/>
    </source>
</evidence>
<keyword evidence="4" id="KW-0067">ATP-binding</keyword>
<evidence type="ECO:0000313" key="7">
    <source>
        <dbReference type="EMBL" id="MEV4287058.1"/>
    </source>
</evidence>
<feature type="domain" description="Protein kinase" evidence="6">
    <location>
        <begin position="21"/>
        <end position="272"/>
    </location>
</feature>
<dbReference type="Gene3D" id="1.10.510.10">
    <property type="entry name" value="Transferase(Phosphotransferase) domain 1"/>
    <property type="match status" value="1"/>
</dbReference>
<feature type="region of interest" description="Disordered" evidence="5">
    <location>
        <begin position="338"/>
        <end position="416"/>
    </location>
</feature>
<reference evidence="7 8" key="1">
    <citation type="submission" date="2024-06" db="EMBL/GenBank/DDBJ databases">
        <title>The Natural Products Discovery Center: Release of the First 8490 Sequenced Strains for Exploring Actinobacteria Biosynthetic Diversity.</title>
        <authorList>
            <person name="Kalkreuter E."/>
            <person name="Kautsar S.A."/>
            <person name="Yang D."/>
            <person name="Bader C.D."/>
            <person name="Teijaro C.N."/>
            <person name="Fluegel L."/>
            <person name="Davis C.M."/>
            <person name="Simpson J.R."/>
            <person name="Lauterbach L."/>
            <person name="Steele A.D."/>
            <person name="Gui C."/>
            <person name="Meng S."/>
            <person name="Li G."/>
            <person name="Viehrig K."/>
            <person name="Ye F."/>
            <person name="Su P."/>
            <person name="Kiefer A.F."/>
            <person name="Nichols A."/>
            <person name="Cepeda A.J."/>
            <person name="Yan W."/>
            <person name="Fan B."/>
            <person name="Jiang Y."/>
            <person name="Adhikari A."/>
            <person name="Zheng C.-J."/>
            <person name="Schuster L."/>
            <person name="Cowan T.M."/>
            <person name="Smanski M.J."/>
            <person name="Chevrette M.G."/>
            <person name="De Carvalho L.P.S."/>
            <person name="Shen B."/>
        </authorList>
    </citation>
    <scope>NUCLEOTIDE SEQUENCE [LARGE SCALE GENOMIC DNA]</scope>
    <source>
        <strain evidence="7 8">NPDC049574</strain>
    </source>
</reference>
<keyword evidence="8" id="KW-1185">Reference proteome</keyword>
<sequence length="506" mass="52491">MSDPGGFGPLTMDERESIGPYRIVGRMGAGGMGVVYAGVATDGARVAVKVIHPGLAADPQFLARFVREVELLSRVRGRCVVSVLDADTGAMPPWLATEFVPGPTLSTYVQQNAPLPPDRLLSFGVDIAEALTDIHRAGIVHRDLKPGNVILADSGAKVLDFGIARALDESGLTGTGALIGTPGWISPEQYRGDQADAAADVFAWGALMTYAATGRPPFGTGAPDVLAYRVMGVDPDLSGVPKEVRELVRSALAKDRAARPPAEEVLARLTAIRSGTGPTPVTLPLTRTKVLPPPAVPARRRLIPGWAVAAVAVAVVAVVAGGAALASSSGRGLLEALLSPSESPTATTKTYEETPAPDTSDEPKDQPTDDATTDDPTDDAEDETATPEETETPEETRKQPTAATRRSTAPTPCASESSILREAAALNGGNLPSDAAVAARLCVGNWVAARIESPSVGGIDLIATRDATRFLDGDIGSNLCSRDYGSKLVTAAPARITSFLCPNGVD</sequence>
<evidence type="ECO:0000256" key="1">
    <source>
        <dbReference type="ARBA" id="ARBA00022679"/>
    </source>
</evidence>
<dbReference type="Pfam" id="PF00069">
    <property type="entry name" value="Pkinase"/>
    <property type="match status" value="1"/>
</dbReference>
<proteinExistence type="predicted"/>
<dbReference type="SMART" id="SM00220">
    <property type="entry name" value="S_TKc"/>
    <property type="match status" value="1"/>
</dbReference>
<evidence type="ECO:0000313" key="8">
    <source>
        <dbReference type="Proteomes" id="UP001552427"/>
    </source>
</evidence>
<dbReference type="EC" id="2.7.11.1" evidence="7"/>
<dbReference type="InterPro" id="IPR000719">
    <property type="entry name" value="Prot_kinase_dom"/>
</dbReference>
<dbReference type="Proteomes" id="UP001552427">
    <property type="component" value="Unassembled WGS sequence"/>
</dbReference>
<evidence type="ECO:0000259" key="6">
    <source>
        <dbReference type="PROSITE" id="PS50011"/>
    </source>
</evidence>
<dbReference type="GO" id="GO:0004674">
    <property type="term" value="F:protein serine/threonine kinase activity"/>
    <property type="evidence" value="ECO:0007669"/>
    <property type="project" value="UniProtKB-EC"/>
</dbReference>
<evidence type="ECO:0000256" key="4">
    <source>
        <dbReference type="ARBA" id="ARBA00022840"/>
    </source>
</evidence>